<keyword evidence="2" id="KW-1185">Reference proteome</keyword>
<dbReference type="AlphaFoldDB" id="A0AAV4MHS7"/>
<protein>
    <submittedName>
        <fullName evidence="1">Uncharacterized protein</fullName>
    </submittedName>
</protein>
<sequence length="70" mass="8037">RTTFCPISRQWEPMAIQFAAPVLEWDAQSIWFKQTLPDLTSTCTLYDKCHDSTVCCHSSTLCGNHWEAKT</sequence>
<evidence type="ECO:0000313" key="1">
    <source>
        <dbReference type="EMBL" id="GIX71463.1"/>
    </source>
</evidence>
<accession>A0AAV4MHS7</accession>
<comment type="caution">
    <text evidence="1">The sequence shown here is derived from an EMBL/GenBank/DDBJ whole genome shotgun (WGS) entry which is preliminary data.</text>
</comment>
<feature type="non-terminal residue" evidence="1">
    <location>
        <position position="1"/>
    </location>
</feature>
<name>A0AAV4MHS7_CAEEX</name>
<dbReference type="Proteomes" id="UP001054945">
    <property type="component" value="Unassembled WGS sequence"/>
</dbReference>
<proteinExistence type="predicted"/>
<organism evidence="1 2">
    <name type="scientific">Caerostris extrusa</name>
    <name type="common">Bark spider</name>
    <name type="synonym">Caerostris bankana</name>
    <dbReference type="NCBI Taxonomy" id="172846"/>
    <lineage>
        <taxon>Eukaryota</taxon>
        <taxon>Metazoa</taxon>
        <taxon>Ecdysozoa</taxon>
        <taxon>Arthropoda</taxon>
        <taxon>Chelicerata</taxon>
        <taxon>Arachnida</taxon>
        <taxon>Araneae</taxon>
        <taxon>Araneomorphae</taxon>
        <taxon>Entelegynae</taxon>
        <taxon>Araneoidea</taxon>
        <taxon>Araneidae</taxon>
        <taxon>Caerostris</taxon>
    </lineage>
</organism>
<evidence type="ECO:0000313" key="2">
    <source>
        <dbReference type="Proteomes" id="UP001054945"/>
    </source>
</evidence>
<dbReference type="EMBL" id="BPLR01002223">
    <property type="protein sequence ID" value="GIX71463.1"/>
    <property type="molecule type" value="Genomic_DNA"/>
</dbReference>
<reference evidence="1 2" key="1">
    <citation type="submission" date="2021-06" db="EMBL/GenBank/DDBJ databases">
        <title>Caerostris extrusa draft genome.</title>
        <authorList>
            <person name="Kono N."/>
            <person name="Arakawa K."/>
        </authorList>
    </citation>
    <scope>NUCLEOTIDE SEQUENCE [LARGE SCALE GENOMIC DNA]</scope>
</reference>
<gene>
    <name evidence="1" type="ORF">CEXT_92021</name>
</gene>